<accession>A0AAQ3UDA8</accession>
<dbReference type="SMART" id="SM00360">
    <property type="entry name" value="RRM"/>
    <property type="match status" value="1"/>
</dbReference>
<dbReference type="InterPro" id="IPR000504">
    <property type="entry name" value="RRM_dom"/>
</dbReference>
<proteinExistence type="predicted"/>
<sequence>MLVSEMVLYNHGYPHAAGLRCTHARTSSWISTMAAATANPPWADLPLDLLGDISRHLHHAADYARFHAVCVNWRHALPPARSRPVFLPWLLAPPDFSGGDQKALCVLVSSETSIRPAGPTDAAEIGFPDRRWVIGVEDGVATPIPEHLLCSDHTKWWPWRRKHAAGTVSGDGTIFLHIGPIVSEYGLPFINMALLHPGDLDWTVVRKQITSSCSCLAYSDGKIVICDLDDMITWCTMTRQVDDLTGCHRTWSLPVPYEQYDKTVQSCHPMEFRGELLMAVVLLNHAHYYEGDHYPYQGDVLDKDYYSVGNFAAGLLVTVYALEEGEGGNSPQWVKKDSRSLTDCVMFLGRPSSFAMDAARFGMSGTCCAYFVVKNKLYEGIWGKSVLERCRVFKYTFHDGKSELVKQLPAEWGHEECMWLTQQPSIASTEEIRKRLESPYGKIAKLQLGPYFRIYVGNLPRKVDSYRLRQFFSKHGKVADARVMCHLNTKRSRGFGFVTLATTVDDEPAQAIAKLDGQMLDGRPMRVKFADLEQHSR</sequence>
<protein>
    <recommendedName>
        <fullName evidence="2">RRM domain-containing protein</fullName>
    </recommendedName>
</protein>
<dbReference type="GO" id="GO:0003723">
    <property type="term" value="F:RNA binding"/>
    <property type="evidence" value="ECO:0007669"/>
    <property type="project" value="UniProtKB-UniRule"/>
</dbReference>
<evidence type="ECO:0000259" key="2">
    <source>
        <dbReference type="PROSITE" id="PS50102"/>
    </source>
</evidence>
<organism evidence="3 4">
    <name type="scientific">Paspalum notatum var. saurae</name>
    <dbReference type="NCBI Taxonomy" id="547442"/>
    <lineage>
        <taxon>Eukaryota</taxon>
        <taxon>Viridiplantae</taxon>
        <taxon>Streptophyta</taxon>
        <taxon>Embryophyta</taxon>
        <taxon>Tracheophyta</taxon>
        <taxon>Spermatophyta</taxon>
        <taxon>Magnoliopsida</taxon>
        <taxon>Liliopsida</taxon>
        <taxon>Poales</taxon>
        <taxon>Poaceae</taxon>
        <taxon>PACMAD clade</taxon>
        <taxon>Panicoideae</taxon>
        <taxon>Andropogonodae</taxon>
        <taxon>Paspaleae</taxon>
        <taxon>Paspalinae</taxon>
        <taxon>Paspalum</taxon>
    </lineage>
</organism>
<dbReference type="Proteomes" id="UP001341281">
    <property type="component" value="Chromosome 08"/>
</dbReference>
<dbReference type="AlphaFoldDB" id="A0AAQ3UDA8"/>
<dbReference type="InterPro" id="IPR035979">
    <property type="entry name" value="RBD_domain_sf"/>
</dbReference>
<dbReference type="PROSITE" id="PS50102">
    <property type="entry name" value="RRM"/>
    <property type="match status" value="1"/>
</dbReference>
<evidence type="ECO:0000313" key="3">
    <source>
        <dbReference type="EMBL" id="WVZ90183.1"/>
    </source>
</evidence>
<name>A0AAQ3UDA8_PASNO</name>
<dbReference type="EMBL" id="CP144752">
    <property type="protein sequence ID" value="WVZ90183.1"/>
    <property type="molecule type" value="Genomic_DNA"/>
</dbReference>
<dbReference type="InterPro" id="IPR012677">
    <property type="entry name" value="Nucleotide-bd_a/b_plait_sf"/>
</dbReference>
<keyword evidence="1" id="KW-0694">RNA-binding</keyword>
<evidence type="ECO:0000256" key="1">
    <source>
        <dbReference type="PROSITE-ProRule" id="PRU00176"/>
    </source>
</evidence>
<dbReference type="Pfam" id="PF00076">
    <property type="entry name" value="RRM_1"/>
    <property type="match status" value="1"/>
</dbReference>
<gene>
    <name evidence="3" type="ORF">U9M48_036510</name>
</gene>
<dbReference type="Gene3D" id="3.30.70.330">
    <property type="match status" value="1"/>
</dbReference>
<keyword evidence="4" id="KW-1185">Reference proteome</keyword>
<dbReference type="InterPro" id="IPR005174">
    <property type="entry name" value="KIB1-4_b-propeller"/>
</dbReference>
<evidence type="ECO:0000313" key="4">
    <source>
        <dbReference type="Proteomes" id="UP001341281"/>
    </source>
</evidence>
<dbReference type="SUPFAM" id="SSF54928">
    <property type="entry name" value="RNA-binding domain, RBD"/>
    <property type="match status" value="1"/>
</dbReference>
<dbReference type="PANTHER" id="PTHR33110">
    <property type="entry name" value="F-BOX/KELCH-REPEAT PROTEIN-RELATED"/>
    <property type="match status" value="1"/>
</dbReference>
<reference evidence="3 4" key="1">
    <citation type="submission" date="2024-02" db="EMBL/GenBank/DDBJ databases">
        <title>High-quality chromosome-scale genome assembly of Pensacola bahiagrass (Paspalum notatum Flugge var. saurae).</title>
        <authorList>
            <person name="Vega J.M."/>
            <person name="Podio M."/>
            <person name="Orjuela J."/>
            <person name="Siena L.A."/>
            <person name="Pessino S.C."/>
            <person name="Combes M.C."/>
            <person name="Mariac C."/>
            <person name="Albertini E."/>
            <person name="Pupilli F."/>
            <person name="Ortiz J.P.A."/>
            <person name="Leblanc O."/>
        </authorList>
    </citation>
    <scope>NUCLEOTIDE SEQUENCE [LARGE SCALE GENOMIC DNA]</scope>
    <source>
        <strain evidence="3">R1</strain>
        <tissue evidence="3">Leaf</tissue>
    </source>
</reference>
<dbReference type="Pfam" id="PF03478">
    <property type="entry name" value="Beta-prop_KIB1-4"/>
    <property type="match status" value="1"/>
</dbReference>
<feature type="domain" description="RRM" evidence="2">
    <location>
        <begin position="452"/>
        <end position="532"/>
    </location>
</feature>
<dbReference type="PANTHER" id="PTHR33110:SF134">
    <property type="entry name" value="OS09G0565350 PROTEIN"/>
    <property type="match status" value="1"/>
</dbReference>